<feature type="domain" description="Tn3 transposase DDE" evidence="1">
    <location>
        <begin position="1"/>
        <end position="194"/>
    </location>
</feature>
<dbReference type="Proteomes" id="UP000175835">
    <property type="component" value="Unassembled WGS sequence"/>
</dbReference>
<dbReference type="GO" id="GO:0004803">
    <property type="term" value="F:transposase activity"/>
    <property type="evidence" value="ECO:0007669"/>
    <property type="project" value="InterPro"/>
</dbReference>
<dbReference type="InterPro" id="IPR002513">
    <property type="entry name" value="Tn3_Tnp_DDE_dom"/>
</dbReference>
<organism evidence="2 3">
    <name type="scientific">Bacillus mycoides</name>
    <dbReference type="NCBI Taxonomy" id="1405"/>
    <lineage>
        <taxon>Bacteria</taxon>
        <taxon>Bacillati</taxon>
        <taxon>Bacillota</taxon>
        <taxon>Bacilli</taxon>
        <taxon>Bacillales</taxon>
        <taxon>Bacillaceae</taxon>
        <taxon>Bacillus</taxon>
        <taxon>Bacillus cereus group</taxon>
    </lineage>
</organism>
<gene>
    <name evidence="2" type="ORF">BWGOE11_57000</name>
</gene>
<dbReference type="PATRIC" id="fig|86662.28.peg.5867"/>
<protein>
    <submittedName>
        <fullName evidence="2">Tn3 transposase DDE domain protein</fullName>
    </submittedName>
</protein>
<dbReference type="GO" id="GO:0006313">
    <property type="term" value="P:DNA transposition"/>
    <property type="evidence" value="ECO:0007669"/>
    <property type="project" value="InterPro"/>
</dbReference>
<dbReference type="EMBL" id="LXLX01000086">
    <property type="protein sequence ID" value="OFD87439.1"/>
    <property type="molecule type" value="Genomic_DNA"/>
</dbReference>
<evidence type="ECO:0000259" key="1">
    <source>
        <dbReference type="Pfam" id="PF01526"/>
    </source>
</evidence>
<proteinExistence type="predicted"/>
<evidence type="ECO:0000313" key="3">
    <source>
        <dbReference type="Proteomes" id="UP000175835"/>
    </source>
</evidence>
<accession>A0A1E8BFA9</accession>
<sequence>MPRIRNWKDLKLFRPSKEEVYEHINELFSGEIDWELIQNHYPDMMRVAMSIKAGKITPSTILNKLGTYSKKNKLYQAFRELGRVIRTTFLLQYMADAGLRITIQSATNKSETFNRFTKWSFFGGDGIITENDREKQRKIITYNHLVANCLIFYNVFSLSRILHHYIQSGCEYNEESISYLSPYITVHVNRFGEYRIDSNRKTPQLPFDVGIR</sequence>
<reference evidence="2 3" key="1">
    <citation type="submission" date="2016-05" db="EMBL/GenBank/DDBJ databases">
        <title>Bacillus thuringiensis and Bacillus weihenstephanensis as novel biocontrol agents of wilt causing Verticillium species.</title>
        <authorList>
            <person name="Hollensteiner J."/>
            <person name="Wemheuer F."/>
            <person name="Harting R."/>
            <person name="Kolarzyk A."/>
            <person name="Diaz-Valerio S."/>
            <person name="Poehlein A."/>
            <person name="Brzuszkiewicz E."/>
            <person name="Nesemann K."/>
            <person name="Braus-Stromeyer S."/>
            <person name="Braus G."/>
            <person name="Daniel R."/>
            <person name="Liesegang H."/>
        </authorList>
    </citation>
    <scope>NUCLEOTIDE SEQUENCE [LARGE SCALE GENOMIC DNA]</scope>
    <source>
        <strain evidence="2 3">GOE11</strain>
    </source>
</reference>
<comment type="caution">
    <text evidence="2">The sequence shown here is derived from an EMBL/GenBank/DDBJ whole genome shotgun (WGS) entry which is preliminary data.</text>
</comment>
<dbReference type="AlphaFoldDB" id="A0A1E8BFA9"/>
<dbReference type="Pfam" id="PF01526">
    <property type="entry name" value="DDE_Tnp_Tn3"/>
    <property type="match status" value="1"/>
</dbReference>
<name>A0A1E8BFA9_BACMY</name>
<evidence type="ECO:0000313" key="2">
    <source>
        <dbReference type="EMBL" id="OFD87439.1"/>
    </source>
</evidence>